<comment type="catalytic activity">
    <reaction evidence="8 13">
        <text>7-aminomethyl-7-carbaguanosine(34) in tRNA + S-adenosyl-L-methionine = epoxyqueuosine(34) in tRNA + adenine + L-methionine + 2 H(+)</text>
        <dbReference type="Rhea" id="RHEA:32155"/>
        <dbReference type="Rhea" id="RHEA-COMP:10342"/>
        <dbReference type="Rhea" id="RHEA-COMP:18582"/>
        <dbReference type="ChEBI" id="CHEBI:15378"/>
        <dbReference type="ChEBI" id="CHEBI:16708"/>
        <dbReference type="ChEBI" id="CHEBI:57844"/>
        <dbReference type="ChEBI" id="CHEBI:59789"/>
        <dbReference type="ChEBI" id="CHEBI:82833"/>
        <dbReference type="ChEBI" id="CHEBI:194443"/>
        <dbReference type="EC" id="2.4.99.17"/>
    </reaction>
</comment>
<dbReference type="GO" id="GO:0008616">
    <property type="term" value="P:tRNA queuosine(34) biosynthetic process"/>
    <property type="evidence" value="ECO:0007669"/>
    <property type="project" value="UniProtKB-UniRule"/>
</dbReference>
<evidence type="ECO:0000256" key="2">
    <source>
        <dbReference type="ARBA" id="ARBA00004691"/>
    </source>
</evidence>
<comment type="function">
    <text evidence="13">Transfers and isomerizes the ribose moiety from AdoMet to the 7-aminomethyl group of 7-deazaguanine (preQ1-tRNA) to give epoxyqueuosine (oQ-tRNA).</text>
</comment>
<dbReference type="NCBIfam" id="NF001140">
    <property type="entry name" value="PRK00147.1"/>
    <property type="match status" value="1"/>
</dbReference>
<evidence type="ECO:0000256" key="9">
    <source>
        <dbReference type="ARBA" id="ARBA00061210"/>
    </source>
</evidence>
<feature type="transmembrane region" description="Helical" evidence="15">
    <location>
        <begin position="341"/>
        <end position="359"/>
    </location>
</feature>
<organism evidence="16 17">
    <name type="scientific">Hylemonella gracilis str. Niagara R</name>
    <dbReference type="NCBI Taxonomy" id="1458275"/>
    <lineage>
        <taxon>Bacteria</taxon>
        <taxon>Pseudomonadati</taxon>
        <taxon>Pseudomonadota</taxon>
        <taxon>Betaproteobacteria</taxon>
        <taxon>Burkholderiales</taxon>
        <taxon>Comamonadaceae</taxon>
        <taxon>Hylemonella</taxon>
    </lineage>
</organism>
<dbReference type="GO" id="GO:0051075">
    <property type="term" value="F:S-adenosylmethionine:tRNA ribosyltransferase-isomerase activity"/>
    <property type="evidence" value="ECO:0007669"/>
    <property type="project" value="UniProtKB-EC"/>
</dbReference>
<dbReference type="InterPro" id="IPR003699">
    <property type="entry name" value="QueA"/>
</dbReference>
<dbReference type="AlphaFoldDB" id="A0A016XM79"/>
<evidence type="ECO:0000313" key="17">
    <source>
        <dbReference type="Proteomes" id="UP000023268"/>
    </source>
</evidence>
<feature type="compositionally biased region" description="Low complexity" evidence="14">
    <location>
        <begin position="12"/>
        <end position="28"/>
    </location>
</feature>
<evidence type="ECO:0000256" key="5">
    <source>
        <dbReference type="ARBA" id="ARBA00022679"/>
    </source>
</evidence>
<evidence type="ECO:0000256" key="15">
    <source>
        <dbReference type="SAM" id="Phobius"/>
    </source>
</evidence>
<keyword evidence="6 13" id="KW-0949">S-adenosyl-L-methionine</keyword>
<evidence type="ECO:0000256" key="4">
    <source>
        <dbReference type="ARBA" id="ARBA00022490"/>
    </source>
</evidence>
<keyword evidence="15" id="KW-0812">Transmembrane</keyword>
<evidence type="ECO:0000256" key="11">
    <source>
        <dbReference type="ARBA" id="ARBA00069325"/>
    </source>
</evidence>
<reference evidence="16 17" key="1">
    <citation type="submission" date="2014-02" db="EMBL/GenBank/DDBJ databases">
        <title>Draft Genome of Hylemonella gracilis isolated from the Niagara River.</title>
        <authorList>
            <person name="Pawlowski D.R."/>
            <person name="Koudelka G.B."/>
        </authorList>
    </citation>
    <scope>NUCLEOTIDE SEQUENCE [LARGE SCALE GENOMIC DNA]</scope>
    <source>
        <strain evidence="16 17">Niagara R</strain>
    </source>
</reference>
<evidence type="ECO:0000256" key="12">
    <source>
        <dbReference type="ARBA" id="ARBA00076160"/>
    </source>
</evidence>
<gene>
    <name evidence="13" type="primary">queA</name>
    <name evidence="16" type="ORF">AZ34_17430</name>
</gene>
<evidence type="ECO:0000256" key="7">
    <source>
        <dbReference type="ARBA" id="ARBA00022785"/>
    </source>
</evidence>
<feature type="compositionally biased region" description="Basic and acidic residues" evidence="14">
    <location>
        <begin position="50"/>
        <end position="65"/>
    </location>
</feature>
<evidence type="ECO:0000313" key="16">
    <source>
        <dbReference type="EMBL" id="EYC52672.1"/>
    </source>
</evidence>
<dbReference type="Proteomes" id="UP000023268">
    <property type="component" value="Unassembled WGS sequence"/>
</dbReference>
<feature type="region of interest" description="Disordered" evidence="14">
    <location>
        <begin position="1"/>
        <end position="28"/>
    </location>
</feature>
<dbReference type="InterPro" id="IPR042118">
    <property type="entry name" value="QueA_dom1"/>
</dbReference>
<dbReference type="FunFam" id="3.40.1780.10:FF:000001">
    <property type="entry name" value="S-adenosylmethionine:tRNA ribosyltransferase-isomerase"/>
    <property type="match status" value="1"/>
</dbReference>
<dbReference type="GO" id="GO:0005737">
    <property type="term" value="C:cytoplasm"/>
    <property type="evidence" value="ECO:0007669"/>
    <property type="project" value="UniProtKB-SubCell"/>
</dbReference>
<comment type="subunit">
    <text evidence="3 13">Monomer.</text>
</comment>
<dbReference type="InterPro" id="IPR042119">
    <property type="entry name" value="QueA_dom2"/>
</dbReference>
<dbReference type="SUPFAM" id="SSF111337">
    <property type="entry name" value="QueA-like"/>
    <property type="match status" value="1"/>
</dbReference>
<evidence type="ECO:0000256" key="8">
    <source>
        <dbReference type="ARBA" id="ARBA00052751"/>
    </source>
</evidence>
<dbReference type="Gene3D" id="3.40.1780.10">
    <property type="entry name" value="QueA-like"/>
    <property type="match status" value="1"/>
</dbReference>
<dbReference type="NCBIfam" id="TIGR00113">
    <property type="entry name" value="queA"/>
    <property type="match status" value="1"/>
</dbReference>
<dbReference type="PANTHER" id="PTHR30307">
    <property type="entry name" value="S-ADENOSYLMETHIONINE:TRNA RIBOSYLTRANSFERASE-ISOMERASE"/>
    <property type="match status" value="1"/>
</dbReference>
<dbReference type="HAMAP" id="MF_00113">
    <property type="entry name" value="QueA"/>
    <property type="match status" value="1"/>
</dbReference>
<dbReference type="PANTHER" id="PTHR30307:SF0">
    <property type="entry name" value="S-ADENOSYLMETHIONINE:TRNA RIBOSYLTRANSFERASE-ISOMERASE"/>
    <property type="match status" value="1"/>
</dbReference>
<keyword evidence="15" id="KW-0472">Membrane</keyword>
<proteinExistence type="inferred from homology"/>
<keyword evidence="5 13" id="KW-0808">Transferase</keyword>
<dbReference type="UniPathway" id="UPA00392"/>
<feature type="region of interest" description="Disordered" evidence="14">
    <location>
        <begin position="45"/>
        <end position="65"/>
    </location>
</feature>
<accession>A0A016XM79</accession>
<keyword evidence="15" id="KW-1133">Transmembrane helix</keyword>
<name>A0A016XM79_9BURK</name>
<evidence type="ECO:0000256" key="6">
    <source>
        <dbReference type="ARBA" id="ARBA00022691"/>
    </source>
</evidence>
<dbReference type="STRING" id="1458275.AZ34_17430"/>
<dbReference type="Pfam" id="PF02547">
    <property type="entry name" value="Queuosine_synth"/>
    <property type="match status" value="1"/>
</dbReference>
<dbReference type="EMBL" id="JEMG01000001">
    <property type="protein sequence ID" value="EYC52672.1"/>
    <property type="molecule type" value="Genomic_DNA"/>
</dbReference>
<comment type="pathway">
    <text evidence="2 13">tRNA modification; tRNA-queuosine biosynthesis.</text>
</comment>
<dbReference type="InterPro" id="IPR036100">
    <property type="entry name" value="QueA_sf"/>
</dbReference>
<evidence type="ECO:0000256" key="14">
    <source>
        <dbReference type="SAM" id="MobiDB-lite"/>
    </source>
</evidence>
<dbReference type="Gene3D" id="2.40.10.240">
    <property type="entry name" value="QueA-like"/>
    <property type="match status" value="1"/>
</dbReference>
<evidence type="ECO:0000256" key="13">
    <source>
        <dbReference type="HAMAP-Rule" id="MF_00113"/>
    </source>
</evidence>
<dbReference type="eggNOG" id="COG0809">
    <property type="taxonomic scope" value="Bacteria"/>
</dbReference>
<protein>
    <recommendedName>
        <fullName evidence="11 13">S-adenosylmethionine:tRNA ribosyltransferase-isomerase</fullName>
        <ecNumber evidence="10 13">2.4.99.17</ecNumber>
    </recommendedName>
    <alternativeName>
        <fullName evidence="12 13">Queuosine biosynthesis protein QueA</fullName>
    </alternativeName>
</protein>
<evidence type="ECO:0000256" key="3">
    <source>
        <dbReference type="ARBA" id="ARBA00011245"/>
    </source>
</evidence>
<comment type="subcellular location">
    <subcellularLocation>
        <location evidence="1 13">Cytoplasm</location>
    </subcellularLocation>
</comment>
<keyword evidence="7 13" id="KW-0671">Queuosine biosynthesis</keyword>
<comment type="caution">
    <text evidence="16">The sequence shown here is derived from an EMBL/GenBank/DDBJ whole genome shotgun (WGS) entry which is preliminary data.</text>
</comment>
<dbReference type="EC" id="2.4.99.17" evidence="10 13"/>
<sequence>MERARPALKPMPHSSASSASQPLSTPSARVHTLSDFDFALPPELIAQHPAPERSASRLLDGRDSRPGAQPVDRIFRELPQLLQAGDLLVFNDTKVVKARLFGNKPAPTRGASSPIGGKLELLIERVLTNHEVVAHMKVSKKPAVGTVLEMTGGYTATLLGRWPDEDGKLFRLRFSDEPHALMEQHGHVPLPPYIQHSDSADDVARYQTVFAAKPGAAAAPTAALHFDESVLAALDARGVRRANVTLHVGAGTFSPVKTENLAEHRMHREWYEVPAATQQAIRETKAQGGRIVAVGTTTIRTLESWAKTGAASGDTDIFITPGFEFKVADLLVTNFHLPKSTLMMLVSAFAGFGHIMGLYRHAIAQRYRFFSYGDAMVLERAR</sequence>
<keyword evidence="4 13" id="KW-0963">Cytoplasm</keyword>
<comment type="similarity">
    <text evidence="9 13">Belongs to the QueA family.</text>
</comment>
<evidence type="ECO:0000256" key="1">
    <source>
        <dbReference type="ARBA" id="ARBA00004496"/>
    </source>
</evidence>
<evidence type="ECO:0000256" key="10">
    <source>
        <dbReference type="ARBA" id="ARBA00066503"/>
    </source>
</evidence>